<accession>A0ACC2ZUX2</accession>
<sequence>MQIKHFFEDATVLVHSALNSLTITNPSLAFDKENKIIYRRPSKDAEKKVSIISGGGSGHEPGFAGFVGKGLLTASVAGTIFASPSAEQVRRAVLTRVPTEKGVLVITMNYTGDVLNFGMAAEKAKAGGVATEFYAIGDDVGVGRAKGGKVGRRGIGGGILVLKICGALAELGGSLTEVYELAKQVNRNLVSLGSSLERVHVPGREIPKEGDDEGVIPYGEIEVGMGIHNEPGSRRVKATLPELVKIMLAQLLDPNDKDRHYTDIKSGDKIVLFMNNLGATSMIEFAGATNEVVKQLKDDYGLTPVRVITGTFLTSLDGLGWSASILRLEDTGLGSGKSMLELIDLPAEAVGWAGTGVQTSTWEADHTATFEHSATDTADTSKSNLTLDPALATKVLKAGLQRMIAAESDVTRYDTIVGDGDCGIGLKRGAEAVIKELDGGNLPTDAVAFLNKIIPVVENTMDGTSGAIYAIFLNALAFGLREQDKGSSQEVTPQVWAAAIKSALGDLGKYTPAAPGDRTLMDSLVPFVDVLSNGGSVQEAAKASRKGAEDTKAMKASLGRAVYVGSEEEWMGKIPDPGAWGLAEFFDGFAEASS</sequence>
<protein>
    <submittedName>
        <fullName evidence="1">Dihydroxyacetone kinase Dak1</fullName>
    </submittedName>
</protein>
<dbReference type="Proteomes" id="UP001172386">
    <property type="component" value="Unassembled WGS sequence"/>
</dbReference>
<evidence type="ECO:0000313" key="2">
    <source>
        <dbReference type="Proteomes" id="UP001172386"/>
    </source>
</evidence>
<proteinExistence type="predicted"/>
<evidence type="ECO:0000313" key="1">
    <source>
        <dbReference type="EMBL" id="KAJ9651481.1"/>
    </source>
</evidence>
<name>A0ACC2ZUX2_9EURO</name>
<keyword evidence="1" id="KW-0418">Kinase</keyword>
<gene>
    <name evidence="1" type="primary">dak1_2</name>
    <name evidence="1" type="ORF">H2198_009239</name>
</gene>
<comment type="caution">
    <text evidence="1">The sequence shown here is derived from an EMBL/GenBank/DDBJ whole genome shotgun (WGS) entry which is preliminary data.</text>
</comment>
<organism evidence="1 2">
    <name type="scientific">Neophaeococcomyces mojaviensis</name>
    <dbReference type="NCBI Taxonomy" id="3383035"/>
    <lineage>
        <taxon>Eukaryota</taxon>
        <taxon>Fungi</taxon>
        <taxon>Dikarya</taxon>
        <taxon>Ascomycota</taxon>
        <taxon>Pezizomycotina</taxon>
        <taxon>Eurotiomycetes</taxon>
        <taxon>Chaetothyriomycetidae</taxon>
        <taxon>Chaetothyriales</taxon>
        <taxon>Chaetothyriales incertae sedis</taxon>
        <taxon>Neophaeococcomyces</taxon>
    </lineage>
</organism>
<keyword evidence="1" id="KW-0808">Transferase</keyword>
<keyword evidence="2" id="KW-1185">Reference proteome</keyword>
<reference evidence="1" key="1">
    <citation type="submission" date="2022-10" db="EMBL/GenBank/DDBJ databases">
        <title>Culturing micro-colonial fungi from biological soil crusts in the Mojave desert and describing Neophaeococcomyces mojavensis, and introducing the new genera and species Taxawa tesnikishii.</title>
        <authorList>
            <person name="Kurbessoian T."/>
            <person name="Stajich J.E."/>
        </authorList>
    </citation>
    <scope>NUCLEOTIDE SEQUENCE</scope>
    <source>
        <strain evidence="1">JES_112</strain>
    </source>
</reference>
<dbReference type="EMBL" id="JAPDRQ010000254">
    <property type="protein sequence ID" value="KAJ9651481.1"/>
    <property type="molecule type" value="Genomic_DNA"/>
</dbReference>